<dbReference type="OrthoDB" id="3193334at2"/>
<dbReference type="PRINTS" id="PR00412">
    <property type="entry name" value="EPOXHYDRLASE"/>
</dbReference>
<sequence length="286" mass="30531">MPPLNTHVFGPAADGPDRVPTVLALHGLTGHGRRWAGLARDHLADLRIVAPDLLGHGRSPWQPPWRIADHVAAVSDVVDAHIPEADRPFVIVGHSYGGAIAMHLAGLRPDIVRGLVLLDPAQGLDPDYALEVSTSALEHWDYDDAAEARSAKRAEGWAEVPDEVLEAEIVEHLIDRPGGRVGWRVSQPAAATSWSELSRPAVLPPAGIPTSIVVADRVQPAFVRPDFLDAIAAQRADSVEVVHADCEHMVPFLEPELSARLIRTMVGVPAGDTPTVGSRDSGGSGR</sequence>
<keyword evidence="3" id="KW-1185">Reference proteome</keyword>
<dbReference type="RefSeq" id="WP_007616959.1">
    <property type="nucleotide sequence ID" value="NZ_BANX01000003.1"/>
</dbReference>
<dbReference type="EMBL" id="BANX01000003">
    <property type="protein sequence ID" value="GAC66604.1"/>
    <property type="molecule type" value="Genomic_DNA"/>
</dbReference>
<proteinExistence type="predicted"/>
<accession>M0QDT2</accession>
<dbReference type="PANTHER" id="PTHR43798">
    <property type="entry name" value="MONOACYLGLYCEROL LIPASE"/>
    <property type="match status" value="1"/>
</dbReference>
<dbReference type="InterPro" id="IPR029058">
    <property type="entry name" value="AB_hydrolase_fold"/>
</dbReference>
<evidence type="ECO:0000313" key="2">
    <source>
        <dbReference type="EMBL" id="GAC66604.1"/>
    </source>
</evidence>
<dbReference type="GO" id="GO:0046464">
    <property type="term" value="P:acylglycerol catabolic process"/>
    <property type="evidence" value="ECO:0007669"/>
    <property type="project" value="TreeGrafter"/>
</dbReference>
<dbReference type="InterPro" id="IPR050266">
    <property type="entry name" value="AB_hydrolase_sf"/>
</dbReference>
<dbReference type="Proteomes" id="UP000011666">
    <property type="component" value="Unassembled WGS sequence"/>
</dbReference>
<dbReference type="PRINTS" id="PR00111">
    <property type="entry name" value="ABHYDROLASE"/>
</dbReference>
<organism evidence="2 3">
    <name type="scientific">Gordonia soli NBRC 108243</name>
    <dbReference type="NCBI Taxonomy" id="1223545"/>
    <lineage>
        <taxon>Bacteria</taxon>
        <taxon>Bacillati</taxon>
        <taxon>Actinomycetota</taxon>
        <taxon>Actinomycetes</taxon>
        <taxon>Mycobacteriales</taxon>
        <taxon>Gordoniaceae</taxon>
        <taxon>Gordonia</taxon>
    </lineage>
</organism>
<reference evidence="2 3" key="1">
    <citation type="submission" date="2013-01" db="EMBL/GenBank/DDBJ databases">
        <title>Whole genome shotgun sequence of Gordonia soli NBRC 108243.</title>
        <authorList>
            <person name="Isaki-Nakamura S."/>
            <person name="Hosoyama A."/>
            <person name="Tsuchikane K."/>
            <person name="Ando Y."/>
            <person name="Baba S."/>
            <person name="Ohji S."/>
            <person name="Hamada M."/>
            <person name="Tamura T."/>
            <person name="Yamazoe A."/>
            <person name="Yamazaki S."/>
            <person name="Fujita N."/>
        </authorList>
    </citation>
    <scope>NUCLEOTIDE SEQUENCE [LARGE SCALE GENOMIC DNA]</scope>
    <source>
        <strain evidence="2 3">NBRC 108243</strain>
    </source>
</reference>
<dbReference type="eggNOG" id="COG0596">
    <property type="taxonomic scope" value="Bacteria"/>
</dbReference>
<dbReference type="SUPFAM" id="SSF53474">
    <property type="entry name" value="alpha/beta-Hydrolases"/>
    <property type="match status" value="1"/>
</dbReference>
<dbReference type="GO" id="GO:0016020">
    <property type="term" value="C:membrane"/>
    <property type="evidence" value="ECO:0007669"/>
    <property type="project" value="TreeGrafter"/>
</dbReference>
<comment type="caution">
    <text evidence="2">The sequence shown here is derived from an EMBL/GenBank/DDBJ whole genome shotgun (WGS) entry which is preliminary data.</text>
</comment>
<dbReference type="InterPro" id="IPR000639">
    <property type="entry name" value="Epox_hydrolase-like"/>
</dbReference>
<evidence type="ECO:0000313" key="3">
    <source>
        <dbReference type="Proteomes" id="UP000011666"/>
    </source>
</evidence>
<name>M0QDT2_9ACTN</name>
<dbReference type="STRING" id="1223545.GS4_03_00520"/>
<protein>
    <submittedName>
        <fullName evidence="2">Putative hydrolase</fullName>
    </submittedName>
</protein>
<dbReference type="Pfam" id="PF12697">
    <property type="entry name" value="Abhydrolase_6"/>
    <property type="match status" value="1"/>
</dbReference>
<feature type="domain" description="AB hydrolase-1" evidence="1">
    <location>
        <begin position="22"/>
        <end position="257"/>
    </location>
</feature>
<dbReference type="Gene3D" id="3.40.50.1820">
    <property type="entry name" value="alpha/beta hydrolase"/>
    <property type="match status" value="1"/>
</dbReference>
<dbReference type="PANTHER" id="PTHR43798:SF33">
    <property type="entry name" value="HYDROLASE, PUTATIVE (AFU_ORTHOLOGUE AFUA_2G14860)-RELATED"/>
    <property type="match status" value="1"/>
</dbReference>
<dbReference type="GO" id="GO:0047372">
    <property type="term" value="F:monoacylglycerol lipase activity"/>
    <property type="evidence" value="ECO:0007669"/>
    <property type="project" value="TreeGrafter"/>
</dbReference>
<evidence type="ECO:0000259" key="1">
    <source>
        <dbReference type="Pfam" id="PF12697"/>
    </source>
</evidence>
<gene>
    <name evidence="2" type="ORF">GS4_03_00520</name>
</gene>
<dbReference type="InterPro" id="IPR000073">
    <property type="entry name" value="AB_hydrolase_1"/>
</dbReference>
<dbReference type="AlphaFoldDB" id="M0QDT2"/>
<keyword evidence="2" id="KW-0378">Hydrolase</keyword>